<reference evidence="1" key="1">
    <citation type="thesis" date="2020" institute="ProQuest LLC" country="789 East Eisenhower Parkway, Ann Arbor, MI, USA">
        <title>Comparative Genomics and Chromosome Evolution.</title>
        <authorList>
            <person name="Mudd A.B."/>
        </authorList>
    </citation>
    <scope>NUCLEOTIDE SEQUENCE</scope>
    <source>
        <strain evidence="1">237g6f4</strain>
        <tissue evidence="1">Blood</tissue>
    </source>
</reference>
<gene>
    <name evidence="1" type="ORF">GDO81_028900</name>
</gene>
<evidence type="ECO:0000313" key="1">
    <source>
        <dbReference type="EMBL" id="KAG8535300.1"/>
    </source>
</evidence>
<evidence type="ECO:0000313" key="2">
    <source>
        <dbReference type="Proteomes" id="UP000824782"/>
    </source>
</evidence>
<dbReference type="AlphaFoldDB" id="A0AAV6YI79"/>
<proteinExistence type="predicted"/>
<sequence>MPPSGRGGRCTCYSPARLPGSRRHDAASALGSGAGTAAGRYTCPAPSPARWAASTGSAAPAWRSPPHTCSALPPHCGAADGERSTALYVKCA</sequence>
<name>A0AAV6YI79_ENGPU</name>
<protein>
    <submittedName>
        <fullName evidence="1">Uncharacterized protein</fullName>
    </submittedName>
</protein>
<organism evidence="1 2">
    <name type="scientific">Engystomops pustulosus</name>
    <name type="common">Tungara frog</name>
    <name type="synonym">Physalaemus pustulosus</name>
    <dbReference type="NCBI Taxonomy" id="76066"/>
    <lineage>
        <taxon>Eukaryota</taxon>
        <taxon>Metazoa</taxon>
        <taxon>Chordata</taxon>
        <taxon>Craniata</taxon>
        <taxon>Vertebrata</taxon>
        <taxon>Euteleostomi</taxon>
        <taxon>Amphibia</taxon>
        <taxon>Batrachia</taxon>
        <taxon>Anura</taxon>
        <taxon>Neobatrachia</taxon>
        <taxon>Hyloidea</taxon>
        <taxon>Leptodactylidae</taxon>
        <taxon>Leiuperinae</taxon>
        <taxon>Engystomops</taxon>
    </lineage>
</organism>
<dbReference type="Proteomes" id="UP000824782">
    <property type="component" value="Unassembled WGS sequence"/>
</dbReference>
<accession>A0AAV6YI79</accession>
<keyword evidence="2" id="KW-1185">Reference proteome</keyword>
<dbReference type="EMBL" id="WNYA01071476">
    <property type="protein sequence ID" value="KAG8535300.1"/>
    <property type="molecule type" value="Genomic_DNA"/>
</dbReference>
<comment type="caution">
    <text evidence="1">The sequence shown here is derived from an EMBL/GenBank/DDBJ whole genome shotgun (WGS) entry which is preliminary data.</text>
</comment>